<feature type="region of interest" description="Disordered" evidence="1">
    <location>
        <begin position="95"/>
        <end position="195"/>
    </location>
</feature>
<feature type="compositionally biased region" description="Acidic residues" evidence="1">
    <location>
        <begin position="156"/>
        <end position="195"/>
    </location>
</feature>
<dbReference type="Pfam" id="PF14328">
    <property type="entry name" value="DUF4385"/>
    <property type="match status" value="1"/>
</dbReference>
<organism evidence="2 3">
    <name type="scientific">Sporisorium scitamineum</name>
    <dbReference type="NCBI Taxonomy" id="49012"/>
    <lineage>
        <taxon>Eukaryota</taxon>
        <taxon>Fungi</taxon>
        <taxon>Dikarya</taxon>
        <taxon>Basidiomycota</taxon>
        <taxon>Ustilaginomycotina</taxon>
        <taxon>Ustilaginomycetes</taxon>
        <taxon>Ustilaginales</taxon>
        <taxon>Ustilaginaceae</taxon>
        <taxon>Sporisorium</taxon>
    </lineage>
</organism>
<accession>A0A0F7RRW8</accession>
<dbReference type="Proteomes" id="UP000242770">
    <property type="component" value="Unassembled WGS sequence"/>
</dbReference>
<protein>
    <submittedName>
        <fullName evidence="2">Uncharacterized protein</fullName>
    </submittedName>
</protein>
<evidence type="ECO:0000313" key="2">
    <source>
        <dbReference type="EMBL" id="CDR98555.1"/>
    </source>
</evidence>
<keyword evidence="3" id="KW-1185">Reference proteome</keyword>
<proteinExistence type="predicted"/>
<evidence type="ECO:0000313" key="3">
    <source>
        <dbReference type="Proteomes" id="UP000242770"/>
    </source>
</evidence>
<dbReference type="EMBL" id="CCFA01000125">
    <property type="protein sequence ID" value="CDR98555.1"/>
    <property type="molecule type" value="Genomic_DNA"/>
</dbReference>
<reference evidence="3" key="1">
    <citation type="submission" date="2014-06" db="EMBL/GenBank/DDBJ databases">
        <authorList>
            <person name="Berkman P.J."/>
        </authorList>
    </citation>
    <scope>NUCLEOTIDE SEQUENCE [LARGE SCALE GENOMIC DNA]</scope>
</reference>
<gene>
    <name evidence="2" type="primary">SSCI01770.1</name>
</gene>
<feature type="non-terminal residue" evidence="2">
    <location>
        <position position="195"/>
    </location>
</feature>
<dbReference type="AlphaFoldDB" id="A0A0F7RRW8"/>
<dbReference type="InterPro" id="IPR025494">
    <property type="entry name" value="DUF4385"/>
</dbReference>
<sequence length="195" mass="22288">MGYTRARRYANHKGGKKYIYDDNKGGKKRKRREIARLEVEDQDPEKVEAARTFKQVLDEQVWTNEKYVKMREEHLEWAKMQPLLTEDSQEVQEAILKDPQKQRVNSLHGRPRLQQEGKSKMADTTTTTKPASDAAKSVVDKTGSASEGLEKSSTGENEDATENAGEEDAAEHDEDESEDEDFHESQEDDDEDDDP</sequence>
<evidence type="ECO:0000256" key="1">
    <source>
        <dbReference type="SAM" id="MobiDB-lite"/>
    </source>
</evidence>
<name>A0A0F7RRW8_9BASI</name>